<organism evidence="3 4">
    <name type="scientific">Alkalibacillus silvisoli</name>
    <dbReference type="NCBI Taxonomy" id="392823"/>
    <lineage>
        <taxon>Bacteria</taxon>
        <taxon>Bacillati</taxon>
        <taxon>Bacillota</taxon>
        <taxon>Bacilli</taxon>
        <taxon>Bacillales</taxon>
        <taxon>Bacillaceae</taxon>
        <taxon>Alkalibacillus</taxon>
    </lineage>
</organism>
<accession>A0ABP3K5F4</accession>
<dbReference type="InterPro" id="IPR000120">
    <property type="entry name" value="Amidase"/>
</dbReference>
<dbReference type="SUPFAM" id="SSF75304">
    <property type="entry name" value="Amidase signature (AS) enzymes"/>
    <property type="match status" value="1"/>
</dbReference>
<sequence>MTELSYLTASELAPLIKNKQLSPVELTESLLNRIEQVNQSVNAYITIIPEIALEEARHAENQIMNGFYKGPLHGIPIGHKDNFNTKGIRTTSGSKLLYDYIPKEDATVVEKLSCSGAIMLGKLNLHEFGGGQTNTNQYYGHARNPWNLSYTPGGSSGGSSAALAAGLTPIATGTDTFGSIRLPSAWAGVYGIKPTYGLVSGYGLLNLARSMDHGGPMARSVKDLALMLNVMAGYDSKDPASIKAPIPDYCENLNKGIKGVKIGVPSYFLKGLDADVERLFKQAIYKLEGLGANVKEIDIPELEMAAYAGYVTVTGEAANLYQEMLQESAKDFNLDVRIFMETGFLTNSNEYIRAQQVRREMTEAFKKAYEDVDILIGPTAPLTAYPYQSNWVQQNLEVMQRLIPFTSPTTLTGTPNLSVPIGLSSEGLPSGMQIMGNHLNEKLIFQVGSAWESTNPLGGQLPMLR</sequence>
<name>A0ABP3K5F4_9BACI</name>
<dbReference type="PANTHER" id="PTHR11895">
    <property type="entry name" value="TRANSAMIDASE"/>
    <property type="match status" value="1"/>
</dbReference>
<dbReference type="Pfam" id="PF01425">
    <property type="entry name" value="Amidase"/>
    <property type="match status" value="1"/>
</dbReference>
<dbReference type="InterPro" id="IPR023631">
    <property type="entry name" value="Amidase_dom"/>
</dbReference>
<dbReference type="InterPro" id="IPR036928">
    <property type="entry name" value="AS_sf"/>
</dbReference>
<evidence type="ECO:0000313" key="4">
    <source>
        <dbReference type="Proteomes" id="UP001500740"/>
    </source>
</evidence>
<comment type="similarity">
    <text evidence="1">Belongs to the amidase family.</text>
</comment>
<gene>
    <name evidence="3" type="primary">gatA_2</name>
    <name evidence="3" type="ORF">GCM10008935_29970</name>
</gene>
<feature type="domain" description="Amidase" evidence="2">
    <location>
        <begin position="25"/>
        <end position="444"/>
    </location>
</feature>
<dbReference type="RefSeq" id="WP_343784994.1">
    <property type="nucleotide sequence ID" value="NZ_BAAACZ010000030.1"/>
</dbReference>
<dbReference type="PANTHER" id="PTHR11895:SF7">
    <property type="entry name" value="GLUTAMYL-TRNA(GLN) AMIDOTRANSFERASE SUBUNIT A, MITOCHONDRIAL"/>
    <property type="match status" value="1"/>
</dbReference>
<dbReference type="EMBL" id="BAAACZ010000030">
    <property type="protein sequence ID" value="GAA0472006.1"/>
    <property type="molecule type" value="Genomic_DNA"/>
</dbReference>
<proteinExistence type="inferred from homology"/>
<protein>
    <submittedName>
        <fullName evidence="3">Asp-tRNA(Asn)/Glu-tRNA(Gln) amidotransferase subunit GatA</fullName>
    </submittedName>
</protein>
<evidence type="ECO:0000259" key="2">
    <source>
        <dbReference type="Pfam" id="PF01425"/>
    </source>
</evidence>
<evidence type="ECO:0000313" key="3">
    <source>
        <dbReference type="EMBL" id="GAA0472006.1"/>
    </source>
</evidence>
<dbReference type="Gene3D" id="3.90.1300.10">
    <property type="entry name" value="Amidase signature (AS) domain"/>
    <property type="match status" value="1"/>
</dbReference>
<reference evidence="4" key="1">
    <citation type="journal article" date="2019" name="Int. J. Syst. Evol. Microbiol.">
        <title>The Global Catalogue of Microorganisms (GCM) 10K type strain sequencing project: providing services to taxonomists for standard genome sequencing and annotation.</title>
        <authorList>
            <consortium name="The Broad Institute Genomics Platform"/>
            <consortium name="The Broad Institute Genome Sequencing Center for Infectious Disease"/>
            <person name="Wu L."/>
            <person name="Ma J."/>
        </authorList>
    </citation>
    <scope>NUCLEOTIDE SEQUENCE [LARGE SCALE GENOMIC DNA]</scope>
    <source>
        <strain evidence="4">JCM 14193</strain>
    </source>
</reference>
<keyword evidence="4" id="KW-1185">Reference proteome</keyword>
<evidence type="ECO:0000256" key="1">
    <source>
        <dbReference type="ARBA" id="ARBA00009199"/>
    </source>
</evidence>
<dbReference type="Proteomes" id="UP001500740">
    <property type="component" value="Unassembled WGS sequence"/>
</dbReference>
<comment type="caution">
    <text evidence="3">The sequence shown here is derived from an EMBL/GenBank/DDBJ whole genome shotgun (WGS) entry which is preliminary data.</text>
</comment>